<comment type="caution">
    <text evidence="2">The sequence shown here is derived from an EMBL/GenBank/DDBJ whole genome shotgun (WGS) entry which is preliminary data.</text>
</comment>
<protein>
    <submittedName>
        <fullName evidence="2">S-layer homology domain-containing protein</fullName>
    </submittedName>
</protein>
<proteinExistence type="predicted"/>
<name>A0ABS7CB09_9BACL</name>
<sequence length="109" mass="11418">AAGAAASMGLVNGYEDGTFRPQAPVTRQEMAVMLARAAAFIDRTLPSGDGLTGFSDEPAAADWAREALSAMVESGVMQGDLEGRILPEAAAARADTAVMLKRFLDFINK</sequence>
<evidence type="ECO:0000313" key="3">
    <source>
        <dbReference type="Proteomes" id="UP001519887"/>
    </source>
</evidence>
<dbReference type="InterPro" id="IPR001119">
    <property type="entry name" value="SLH_dom"/>
</dbReference>
<feature type="domain" description="SLH" evidence="1">
    <location>
        <begin position="51"/>
        <end position="109"/>
    </location>
</feature>
<dbReference type="Proteomes" id="UP001519887">
    <property type="component" value="Unassembled WGS sequence"/>
</dbReference>
<feature type="non-terminal residue" evidence="2">
    <location>
        <position position="1"/>
    </location>
</feature>
<dbReference type="EMBL" id="JAHZIK010001070">
    <property type="protein sequence ID" value="MBW7458102.1"/>
    <property type="molecule type" value="Genomic_DNA"/>
</dbReference>
<organism evidence="2 3">
    <name type="scientific">Paenibacillus sepulcri</name>
    <dbReference type="NCBI Taxonomy" id="359917"/>
    <lineage>
        <taxon>Bacteria</taxon>
        <taxon>Bacillati</taxon>
        <taxon>Bacillota</taxon>
        <taxon>Bacilli</taxon>
        <taxon>Bacillales</taxon>
        <taxon>Paenibacillaceae</taxon>
        <taxon>Paenibacillus</taxon>
    </lineage>
</organism>
<accession>A0ABS7CB09</accession>
<dbReference type="PROSITE" id="PS51272">
    <property type="entry name" value="SLH"/>
    <property type="match status" value="2"/>
</dbReference>
<reference evidence="2 3" key="1">
    <citation type="submission" date="2021-07" db="EMBL/GenBank/DDBJ databases">
        <title>Paenibacillus radiodurans sp. nov., isolated from the southeastern edge of Tengger Desert.</title>
        <authorList>
            <person name="Zhang G."/>
        </authorList>
    </citation>
    <scope>NUCLEOTIDE SEQUENCE [LARGE SCALE GENOMIC DNA]</scope>
    <source>
        <strain evidence="2 3">CCM 7311</strain>
    </source>
</reference>
<feature type="domain" description="SLH" evidence="1">
    <location>
        <begin position="1"/>
        <end position="48"/>
    </location>
</feature>
<gene>
    <name evidence="2" type="ORF">K0U00_29075</name>
</gene>
<evidence type="ECO:0000313" key="2">
    <source>
        <dbReference type="EMBL" id="MBW7458102.1"/>
    </source>
</evidence>
<evidence type="ECO:0000259" key="1">
    <source>
        <dbReference type="PROSITE" id="PS51272"/>
    </source>
</evidence>
<dbReference type="Pfam" id="PF00395">
    <property type="entry name" value="SLH"/>
    <property type="match status" value="2"/>
</dbReference>
<keyword evidence="3" id="KW-1185">Reference proteome</keyword>